<dbReference type="InterPro" id="IPR050186">
    <property type="entry name" value="TPT_transporter"/>
</dbReference>
<accession>A0A6V2L5N6</accession>
<evidence type="ECO:0000313" key="8">
    <source>
        <dbReference type="EMBL" id="CAE4639686.1"/>
    </source>
</evidence>
<proteinExistence type="predicted"/>
<comment type="subcellular location">
    <subcellularLocation>
        <location evidence="1">Membrane</location>
        <topology evidence="1">Multi-pass membrane protein</topology>
    </subcellularLocation>
</comment>
<sequence length="371" mass="40406">MINIFAAPDSATIWLLLWTANNIGVTLLNKSAFAKVDFKYPYFLSFVHMMCNSVGSMIVFRSVNSVNEGGGRKTMFTNMGGGIHNLLGNITRKEIDKAGKRKVLAFSVIFSLNIAIGNVSLRHVSVNFNQVMRSLVPAITIAMGIALGKNISKRRQMAVLPVIIGVAMACYGDMTFTTLGFFYTVFCVLLAALKVIASGEMLTGDLKLHPVDLLGHMAPLAMTQCLFLSVILGEVSDIASRWKTELSPFVNIYPVLIIMMSGAFSFSLNICSLMANKLTSPLTLCIAANVKQVLMIAMSTIVFGIEITFSNGMGIVVVLIGSSWYSYVSMAEKGLDKISQKETRSNERSGDEEEGEVLLSAKQSSPLYQRA</sequence>
<dbReference type="InterPro" id="IPR004853">
    <property type="entry name" value="Sugar_P_trans_dom"/>
</dbReference>
<feature type="transmembrane region" description="Helical" evidence="6">
    <location>
        <begin position="180"/>
        <end position="199"/>
    </location>
</feature>
<evidence type="ECO:0000259" key="7">
    <source>
        <dbReference type="Pfam" id="PF03151"/>
    </source>
</evidence>
<evidence type="ECO:0000256" key="5">
    <source>
        <dbReference type="SAM" id="MobiDB-lite"/>
    </source>
</evidence>
<feature type="compositionally biased region" description="Basic and acidic residues" evidence="5">
    <location>
        <begin position="339"/>
        <end position="349"/>
    </location>
</feature>
<organism evidence="8">
    <name type="scientific">Ditylum brightwellii</name>
    <dbReference type="NCBI Taxonomy" id="49249"/>
    <lineage>
        <taxon>Eukaryota</taxon>
        <taxon>Sar</taxon>
        <taxon>Stramenopiles</taxon>
        <taxon>Ochrophyta</taxon>
        <taxon>Bacillariophyta</taxon>
        <taxon>Mediophyceae</taxon>
        <taxon>Lithodesmiophycidae</taxon>
        <taxon>Lithodesmiales</taxon>
        <taxon>Lithodesmiaceae</taxon>
        <taxon>Ditylum</taxon>
    </lineage>
</organism>
<evidence type="ECO:0000256" key="1">
    <source>
        <dbReference type="ARBA" id="ARBA00004141"/>
    </source>
</evidence>
<dbReference type="GO" id="GO:0016020">
    <property type="term" value="C:membrane"/>
    <property type="evidence" value="ECO:0007669"/>
    <property type="project" value="UniProtKB-SubCell"/>
</dbReference>
<dbReference type="EMBL" id="HBNS01041153">
    <property type="protein sequence ID" value="CAE4639689.1"/>
    <property type="molecule type" value="Transcribed_RNA"/>
</dbReference>
<protein>
    <recommendedName>
        <fullName evidence="7">Sugar phosphate transporter domain-containing protein</fullName>
    </recommendedName>
</protein>
<feature type="compositionally biased region" description="Polar residues" evidence="5">
    <location>
        <begin position="361"/>
        <end position="371"/>
    </location>
</feature>
<gene>
    <name evidence="8" type="ORF">DBRI00130_LOCUS32035</name>
    <name evidence="9" type="ORF">DBRI00130_LOCUS32036</name>
    <name evidence="10" type="ORF">DBRI00130_LOCUS32037</name>
</gene>
<feature type="transmembrane region" description="Helical" evidence="6">
    <location>
        <begin position="103"/>
        <end position="124"/>
    </location>
</feature>
<feature type="transmembrane region" description="Helical" evidence="6">
    <location>
        <begin position="12"/>
        <end position="28"/>
    </location>
</feature>
<dbReference type="AlphaFoldDB" id="A0A6V2L5N6"/>
<name>A0A6V2L5N6_9STRA</name>
<keyword evidence="3 6" id="KW-1133">Transmembrane helix</keyword>
<reference evidence="8" key="1">
    <citation type="submission" date="2021-01" db="EMBL/GenBank/DDBJ databases">
        <authorList>
            <person name="Corre E."/>
            <person name="Pelletier E."/>
            <person name="Niang G."/>
            <person name="Scheremetjew M."/>
            <person name="Finn R."/>
            <person name="Kale V."/>
            <person name="Holt S."/>
            <person name="Cochrane G."/>
            <person name="Meng A."/>
            <person name="Brown T."/>
            <person name="Cohen L."/>
        </authorList>
    </citation>
    <scope>NUCLEOTIDE SEQUENCE</scope>
    <source>
        <strain evidence="8">GSO104</strain>
    </source>
</reference>
<evidence type="ECO:0000256" key="4">
    <source>
        <dbReference type="ARBA" id="ARBA00023136"/>
    </source>
</evidence>
<dbReference type="EMBL" id="HBNS01041152">
    <property type="protein sequence ID" value="CAE4639688.1"/>
    <property type="molecule type" value="Transcribed_RNA"/>
</dbReference>
<dbReference type="EMBL" id="HBNS01041151">
    <property type="protein sequence ID" value="CAE4639686.1"/>
    <property type="molecule type" value="Transcribed_RNA"/>
</dbReference>
<evidence type="ECO:0000313" key="10">
    <source>
        <dbReference type="EMBL" id="CAE4639689.1"/>
    </source>
</evidence>
<feature type="transmembrane region" description="Helical" evidence="6">
    <location>
        <begin position="130"/>
        <end position="148"/>
    </location>
</feature>
<feature type="transmembrane region" description="Helical" evidence="6">
    <location>
        <begin position="211"/>
        <end position="232"/>
    </location>
</feature>
<feature type="transmembrane region" description="Helical" evidence="6">
    <location>
        <begin position="309"/>
        <end position="328"/>
    </location>
</feature>
<evidence type="ECO:0000256" key="6">
    <source>
        <dbReference type="SAM" id="Phobius"/>
    </source>
</evidence>
<dbReference type="Pfam" id="PF03151">
    <property type="entry name" value="TPT"/>
    <property type="match status" value="1"/>
</dbReference>
<evidence type="ECO:0000313" key="9">
    <source>
        <dbReference type="EMBL" id="CAE4639688.1"/>
    </source>
</evidence>
<evidence type="ECO:0000256" key="2">
    <source>
        <dbReference type="ARBA" id="ARBA00022692"/>
    </source>
</evidence>
<feature type="domain" description="Sugar phosphate transporter" evidence="7">
    <location>
        <begin position="13"/>
        <end position="326"/>
    </location>
</feature>
<dbReference type="PANTHER" id="PTHR11132">
    <property type="entry name" value="SOLUTE CARRIER FAMILY 35"/>
    <property type="match status" value="1"/>
</dbReference>
<keyword evidence="4 6" id="KW-0472">Membrane</keyword>
<feature type="transmembrane region" description="Helical" evidence="6">
    <location>
        <begin position="252"/>
        <end position="275"/>
    </location>
</feature>
<keyword evidence="2 6" id="KW-0812">Transmembrane</keyword>
<feature type="region of interest" description="Disordered" evidence="5">
    <location>
        <begin position="339"/>
        <end position="371"/>
    </location>
</feature>
<evidence type="ECO:0000256" key="3">
    <source>
        <dbReference type="ARBA" id="ARBA00022989"/>
    </source>
</evidence>